<comment type="caution">
    <text evidence="1">The sequence shown here is derived from an EMBL/GenBank/DDBJ whole genome shotgun (WGS) entry which is preliminary data.</text>
</comment>
<protein>
    <submittedName>
        <fullName evidence="1">Cathepsin S</fullName>
    </submittedName>
</protein>
<accession>A0ACB7F6H2</accession>
<keyword evidence="2" id="KW-1185">Reference proteome</keyword>
<dbReference type="EMBL" id="CM024804">
    <property type="protein sequence ID" value="KAG8009762.1"/>
    <property type="molecule type" value="Genomic_DNA"/>
</dbReference>
<evidence type="ECO:0000313" key="2">
    <source>
        <dbReference type="Proteomes" id="UP000805704"/>
    </source>
</evidence>
<evidence type="ECO:0000313" key="1">
    <source>
        <dbReference type="EMBL" id="KAG8009762.1"/>
    </source>
</evidence>
<organism evidence="1 2">
    <name type="scientific">Nibea albiflora</name>
    <name type="common">Yellow drum</name>
    <name type="synonym">Corvina albiflora</name>
    <dbReference type="NCBI Taxonomy" id="240163"/>
    <lineage>
        <taxon>Eukaryota</taxon>
        <taxon>Metazoa</taxon>
        <taxon>Chordata</taxon>
        <taxon>Craniata</taxon>
        <taxon>Vertebrata</taxon>
        <taxon>Euteleostomi</taxon>
        <taxon>Actinopterygii</taxon>
        <taxon>Neopterygii</taxon>
        <taxon>Teleostei</taxon>
        <taxon>Neoteleostei</taxon>
        <taxon>Acanthomorphata</taxon>
        <taxon>Eupercaria</taxon>
        <taxon>Sciaenidae</taxon>
        <taxon>Nibea</taxon>
    </lineage>
</organism>
<name>A0ACB7F6H2_NIBAL</name>
<gene>
    <name evidence="1" type="primary">CTSS.4</name>
    <name evidence="1" type="ORF">GBF38_013785</name>
</gene>
<reference evidence="1" key="1">
    <citation type="submission" date="2020-04" db="EMBL/GenBank/DDBJ databases">
        <title>A chromosome-scale assembly and high-density genetic map of the yellow drum (Nibea albiflora) genome.</title>
        <authorList>
            <person name="Xu D."/>
            <person name="Zhang W."/>
            <person name="Chen R."/>
            <person name="Tan P."/>
            <person name="Wang L."/>
            <person name="Song H."/>
            <person name="Tian L."/>
            <person name="Zhu Q."/>
            <person name="Wang B."/>
        </authorList>
    </citation>
    <scope>NUCLEOTIDE SEQUENCE</scope>
    <source>
        <strain evidence="1">ZJHYS-2018</strain>
    </source>
</reference>
<dbReference type="Proteomes" id="UP000805704">
    <property type="component" value="Chromosome 16"/>
</dbReference>
<sequence>MLPSVCVLLLAASALGHFDEATLDAHWDQWKVTHGREYNGLGEEEIRRAIWEKNMLMIEAHNQEAALGMHSYELAMNHLGDMVSLRP</sequence>
<proteinExistence type="predicted"/>